<evidence type="ECO:0000313" key="2">
    <source>
        <dbReference type="Proteomes" id="UP000015105"/>
    </source>
</evidence>
<accession>A0A453FC40</accession>
<keyword evidence="2" id="KW-1185">Reference proteome</keyword>
<evidence type="ECO:0000313" key="1">
    <source>
        <dbReference type="EnsemblPlants" id="AET3Gv20634200.1"/>
    </source>
</evidence>
<reference evidence="2" key="2">
    <citation type="journal article" date="2017" name="Nat. Plants">
        <title>The Aegilops tauschii genome reveals multiple impacts of transposons.</title>
        <authorList>
            <person name="Zhao G."/>
            <person name="Zou C."/>
            <person name="Li K."/>
            <person name="Wang K."/>
            <person name="Li T."/>
            <person name="Gao L."/>
            <person name="Zhang X."/>
            <person name="Wang H."/>
            <person name="Yang Z."/>
            <person name="Liu X."/>
            <person name="Jiang W."/>
            <person name="Mao L."/>
            <person name="Kong X."/>
            <person name="Jiao Y."/>
            <person name="Jia J."/>
        </authorList>
    </citation>
    <scope>NUCLEOTIDE SEQUENCE [LARGE SCALE GENOMIC DNA]</scope>
    <source>
        <strain evidence="2">cv. AL8/78</strain>
    </source>
</reference>
<dbReference type="PANTHER" id="PTHR36617">
    <property type="entry name" value="PROTEIN, PUTATIVE-RELATED"/>
    <property type="match status" value="1"/>
</dbReference>
<dbReference type="Proteomes" id="UP000015105">
    <property type="component" value="Chromosome 3D"/>
</dbReference>
<name>A0A453FC40_AEGTS</name>
<reference evidence="2" key="1">
    <citation type="journal article" date="2014" name="Science">
        <title>Ancient hybridizations among the ancestral genomes of bread wheat.</title>
        <authorList>
            <consortium name="International Wheat Genome Sequencing Consortium,"/>
            <person name="Marcussen T."/>
            <person name="Sandve S.R."/>
            <person name="Heier L."/>
            <person name="Spannagl M."/>
            <person name="Pfeifer M."/>
            <person name="Jakobsen K.S."/>
            <person name="Wulff B.B."/>
            <person name="Steuernagel B."/>
            <person name="Mayer K.F."/>
            <person name="Olsen O.A."/>
        </authorList>
    </citation>
    <scope>NUCLEOTIDE SEQUENCE [LARGE SCALE GENOMIC DNA]</scope>
    <source>
        <strain evidence="2">cv. AL8/78</strain>
    </source>
</reference>
<dbReference type="PANTHER" id="PTHR36617:SF14">
    <property type="entry name" value="REVERSE TRANSCRIPTASE ZINC-BINDING DOMAIN-CONTAINING PROTEIN"/>
    <property type="match status" value="1"/>
</dbReference>
<reference evidence="1" key="4">
    <citation type="submission" date="2019-03" db="UniProtKB">
        <authorList>
            <consortium name="EnsemblPlants"/>
        </authorList>
    </citation>
    <scope>IDENTIFICATION</scope>
</reference>
<protein>
    <recommendedName>
        <fullName evidence="3">Reverse transcriptase zinc-binding domain-containing protein</fullName>
    </recommendedName>
</protein>
<reference evidence="1" key="3">
    <citation type="journal article" date="2017" name="Nature">
        <title>Genome sequence of the progenitor of the wheat D genome Aegilops tauschii.</title>
        <authorList>
            <person name="Luo M.C."/>
            <person name="Gu Y.Q."/>
            <person name="Puiu D."/>
            <person name="Wang H."/>
            <person name="Twardziok S.O."/>
            <person name="Deal K.R."/>
            <person name="Huo N."/>
            <person name="Zhu T."/>
            <person name="Wang L."/>
            <person name="Wang Y."/>
            <person name="McGuire P.E."/>
            <person name="Liu S."/>
            <person name="Long H."/>
            <person name="Ramasamy R.K."/>
            <person name="Rodriguez J.C."/>
            <person name="Van S.L."/>
            <person name="Yuan L."/>
            <person name="Wang Z."/>
            <person name="Xia Z."/>
            <person name="Xiao L."/>
            <person name="Anderson O.D."/>
            <person name="Ouyang S."/>
            <person name="Liang Y."/>
            <person name="Zimin A.V."/>
            <person name="Pertea G."/>
            <person name="Qi P."/>
            <person name="Bennetzen J.L."/>
            <person name="Dai X."/>
            <person name="Dawson M.W."/>
            <person name="Muller H.G."/>
            <person name="Kugler K."/>
            <person name="Rivarola-Duarte L."/>
            <person name="Spannagl M."/>
            <person name="Mayer K.F.X."/>
            <person name="Lu F.H."/>
            <person name="Bevan M.W."/>
            <person name="Leroy P."/>
            <person name="Li P."/>
            <person name="You F.M."/>
            <person name="Sun Q."/>
            <person name="Liu Z."/>
            <person name="Lyons E."/>
            <person name="Wicker T."/>
            <person name="Salzberg S.L."/>
            <person name="Devos K.M."/>
            <person name="Dvorak J."/>
        </authorList>
    </citation>
    <scope>NUCLEOTIDE SEQUENCE [LARGE SCALE GENOMIC DNA]</scope>
    <source>
        <strain evidence="1">cv. AL8/78</strain>
    </source>
</reference>
<dbReference type="AlphaFoldDB" id="A0A453FC40"/>
<sequence>TWAQILRPKYLQSKTLSQVTVRPMDSPFWKGLMRVKSVFLNRTKFVVGNGTSTRFWEDTWLGDTPLALQYPSLYSIVQRRDATVESVCQSTPLNISFRRALAGNRWEAWLHLVRRLMDVQLSQRPDQL</sequence>
<dbReference type="Gramene" id="AET3Gv20634200.1">
    <property type="protein sequence ID" value="AET3Gv20634200.1"/>
    <property type="gene ID" value="AET3Gv20634200"/>
</dbReference>
<organism evidence="1 2">
    <name type="scientific">Aegilops tauschii subsp. strangulata</name>
    <name type="common">Goatgrass</name>
    <dbReference type="NCBI Taxonomy" id="200361"/>
    <lineage>
        <taxon>Eukaryota</taxon>
        <taxon>Viridiplantae</taxon>
        <taxon>Streptophyta</taxon>
        <taxon>Embryophyta</taxon>
        <taxon>Tracheophyta</taxon>
        <taxon>Spermatophyta</taxon>
        <taxon>Magnoliopsida</taxon>
        <taxon>Liliopsida</taxon>
        <taxon>Poales</taxon>
        <taxon>Poaceae</taxon>
        <taxon>BOP clade</taxon>
        <taxon>Pooideae</taxon>
        <taxon>Triticodae</taxon>
        <taxon>Triticeae</taxon>
        <taxon>Triticinae</taxon>
        <taxon>Aegilops</taxon>
    </lineage>
</organism>
<evidence type="ECO:0008006" key="3">
    <source>
        <dbReference type="Google" id="ProtNLM"/>
    </source>
</evidence>
<dbReference type="EnsemblPlants" id="AET3Gv20634200.1">
    <property type="protein sequence ID" value="AET3Gv20634200.1"/>
    <property type="gene ID" value="AET3Gv20634200"/>
</dbReference>
<proteinExistence type="predicted"/>
<reference evidence="1" key="5">
    <citation type="journal article" date="2021" name="G3 (Bethesda)">
        <title>Aegilops tauschii genome assembly Aet v5.0 features greater sequence contiguity and improved annotation.</title>
        <authorList>
            <person name="Wang L."/>
            <person name="Zhu T."/>
            <person name="Rodriguez J.C."/>
            <person name="Deal K.R."/>
            <person name="Dubcovsky J."/>
            <person name="McGuire P.E."/>
            <person name="Lux T."/>
            <person name="Spannagl M."/>
            <person name="Mayer K.F.X."/>
            <person name="Baldrich P."/>
            <person name="Meyers B.C."/>
            <person name="Huo N."/>
            <person name="Gu Y.Q."/>
            <person name="Zhou H."/>
            <person name="Devos K.M."/>
            <person name="Bennetzen J.L."/>
            <person name="Unver T."/>
            <person name="Budak H."/>
            <person name="Gulick P.J."/>
            <person name="Galiba G."/>
            <person name="Kalapos B."/>
            <person name="Nelson D.R."/>
            <person name="Li P."/>
            <person name="You F.M."/>
            <person name="Luo M.C."/>
            <person name="Dvorak J."/>
        </authorList>
    </citation>
    <scope>NUCLEOTIDE SEQUENCE [LARGE SCALE GENOMIC DNA]</scope>
    <source>
        <strain evidence="1">cv. AL8/78</strain>
    </source>
</reference>